<accession>A0A415I1C2</accession>
<dbReference type="AlphaFoldDB" id="A0A415I1C2"/>
<name>A0A415I1C2_9BACE</name>
<organism evidence="1 2">
    <name type="scientific">Bacteroides xylanisolvens</name>
    <dbReference type="NCBI Taxonomy" id="371601"/>
    <lineage>
        <taxon>Bacteria</taxon>
        <taxon>Pseudomonadati</taxon>
        <taxon>Bacteroidota</taxon>
        <taxon>Bacteroidia</taxon>
        <taxon>Bacteroidales</taxon>
        <taxon>Bacteroidaceae</taxon>
        <taxon>Bacteroides</taxon>
    </lineage>
</organism>
<proteinExistence type="predicted"/>
<dbReference type="EMBL" id="QROC01000002">
    <property type="protein sequence ID" value="RHL01360.1"/>
    <property type="molecule type" value="Genomic_DNA"/>
</dbReference>
<comment type="caution">
    <text evidence="1">The sequence shown here is derived from an EMBL/GenBank/DDBJ whole genome shotgun (WGS) entry which is preliminary data.</text>
</comment>
<reference evidence="1 2" key="1">
    <citation type="submission" date="2018-08" db="EMBL/GenBank/DDBJ databases">
        <title>A genome reference for cultivated species of the human gut microbiota.</title>
        <authorList>
            <person name="Zou Y."/>
            <person name="Xue W."/>
            <person name="Luo G."/>
        </authorList>
    </citation>
    <scope>NUCLEOTIDE SEQUENCE [LARGE SCALE GENOMIC DNA]</scope>
    <source>
        <strain evidence="1 2">AF39-6AC</strain>
    </source>
</reference>
<evidence type="ECO:0000313" key="2">
    <source>
        <dbReference type="Proteomes" id="UP000284417"/>
    </source>
</evidence>
<dbReference type="Proteomes" id="UP000284417">
    <property type="component" value="Unassembled WGS sequence"/>
</dbReference>
<sequence>MDSDLWQYLSFHYRRTLSLESSSSFPSLPDQYNVCSLIDVLLFPIIRYDVEVNVSYVKLFMYIFINNKTCNFRINRNCRSHLLI</sequence>
<gene>
    <name evidence="1" type="ORF">DW042_02220</name>
</gene>
<protein>
    <submittedName>
        <fullName evidence="1">Uncharacterized protein</fullName>
    </submittedName>
</protein>
<evidence type="ECO:0000313" key="1">
    <source>
        <dbReference type="EMBL" id="RHL01360.1"/>
    </source>
</evidence>